<feature type="transmembrane region" description="Helical" evidence="1">
    <location>
        <begin position="115"/>
        <end position="135"/>
    </location>
</feature>
<dbReference type="AlphaFoldDB" id="A0A4Z1J990"/>
<protein>
    <recommendedName>
        <fullName evidence="4">Sodium/calcium exchanger membrane region domain-containing protein</fullName>
    </recommendedName>
</protein>
<dbReference type="STRING" id="278944.A0A4Z1J990"/>
<feature type="transmembrane region" description="Helical" evidence="1">
    <location>
        <begin position="354"/>
        <end position="372"/>
    </location>
</feature>
<feature type="transmembrane region" description="Helical" evidence="1">
    <location>
        <begin position="40"/>
        <end position="65"/>
    </location>
</feature>
<proteinExistence type="predicted"/>
<keyword evidence="1" id="KW-1133">Transmembrane helix</keyword>
<evidence type="ECO:0000313" key="3">
    <source>
        <dbReference type="Proteomes" id="UP000297452"/>
    </source>
</evidence>
<feature type="transmembrane region" description="Helical" evidence="1">
    <location>
        <begin position="77"/>
        <end position="94"/>
    </location>
</feature>
<keyword evidence="1" id="KW-0812">Transmembrane</keyword>
<dbReference type="EMBL" id="PQXJ01000002">
    <property type="protein sequence ID" value="TGO70251.1"/>
    <property type="molecule type" value="Genomic_DNA"/>
</dbReference>
<dbReference type="OrthoDB" id="3524409at2759"/>
<organism evidence="2 3">
    <name type="scientific">Botryotinia narcissicola</name>
    <dbReference type="NCBI Taxonomy" id="278944"/>
    <lineage>
        <taxon>Eukaryota</taxon>
        <taxon>Fungi</taxon>
        <taxon>Dikarya</taxon>
        <taxon>Ascomycota</taxon>
        <taxon>Pezizomycotina</taxon>
        <taxon>Leotiomycetes</taxon>
        <taxon>Helotiales</taxon>
        <taxon>Sclerotiniaceae</taxon>
        <taxon>Botryotinia</taxon>
    </lineage>
</organism>
<sequence>MDWPDIIHQGCALIGLQVYCLTSWRIFINHAVVAAPSWGVPGLTIGLLAAASILEQIIGMIVFLYKHHDNKSLTFENIVSSSIINVFAAFLIAFDYHRNEDVMLFHLESAKSFIVVSYAALVVVSVPTLTAFVVIPAPVMYGFVVGHTAICAFLGYGKSTDERGPILGVQWSFKKDLDKNPSGVKPISTASLHSLKEKPNSNNQDRAASEDSVIIVPPDPNISSTDSEPEPQILGINMAWAISSLILYLACTIVSSRSIQHLDLAASKRDVTTSCLLLATRKILSCHLITLAVKKSGYVGSAVEDMVSFNGWLYLMARECAAQKQKVLTGTLNWTELAVFILEGSVLIPAAARYTGGMLAAIFMLVNWLGFLKSSIRAASSGRVTEN</sequence>
<comment type="caution">
    <text evidence="2">The sequence shown here is derived from an EMBL/GenBank/DDBJ whole genome shotgun (WGS) entry which is preliminary data.</text>
</comment>
<feature type="transmembrane region" description="Helical" evidence="1">
    <location>
        <begin position="233"/>
        <end position="254"/>
    </location>
</feature>
<keyword evidence="3" id="KW-1185">Reference proteome</keyword>
<reference evidence="2 3" key="1">
    <citation type="submission" date="2017-12" db="EMBL/GenBank/DDBJ databases">
        <title>Comparative genomics of Botrytis spp.</title>
        <authorList>
            <person name="Valero-Jimenez C.A."/>
            <person name="Tapia P."/>
            <person name="Veloso J."/>
            <person name="Silva-Moreno E."/>
            <person name="Staats M."/>
            <person name="Valdes J.H."/>
            <person name="Van Kan J.A.L."/>
        </authorList>
    </citation>
    <scope>NUCLEOTIDE SEQUENCE [LARGE SCALE GENOMIC DNA]</scope>
    <source>
        <strain evidence="2 3">MUCL2120</strain>
    </source>
</reference>
<accession>A0A4Z1J990</accession>
<name>A0A4Z1J990_9HELO</name>
<dbReference type="Proteomes" id="UP000297452">
    <property type="component" value="Unassembled WGS sequence"/>
</dbReference>
<evidence type="ECO:0008006" key="4">
    <source>
        <dbReference type="Google" id="ProtNLM"/>
    </source>
</evidence>
<keyword evidence="1" id="KW-0472">Membrane</keyword>
<gene>
    <name evidence="2" type="ORF">BOTNAR_0002g00350</name>
</gene>
<evidence type="ECO:0000313" key="2">
    <source>
        <dbReference type="EMBL" id="TGO70251.1"/>
    </source>
</evidence>
<feature type="transmembrane region" description="Helical" evidence="1">
    <location>
        <begin position="6"/>
        <end position="28"/>
    </location>
</feature>
<evidence type="ECO:0000256" key="1">
    <source>
        <dbReference type="SAM" id="Phobius"/>
    </source>
</evidence>